<dbReference type="InterPro" id="IPR009057">
    <property type="entry name" value="Homeodomain-like_sf"/>
</dbReference>
<dbReference type="SUPFAM" id="SSF46689">
    <property type="entry name" value="Homeodomain-like"/>
    <property type="match status" value="2"/>
</dbReference>
<protein>
    <recommendedName>
        <fullName evidence="5">HTH araC/xylS-type domain-containing protein</fullName>
    </recommendedName>
</protein>
<keyword evidence="1" id="KW-0805">Transcription regulation</keyword>
<dbReference type="Proteomes" id="UP000250369">
    <property type="component" value="Unassembled WGS sequence"/>
</dbReference>
<accession>A0A329M6P8</accession>
<feature type="transmembrane region" description="Helical" evidence="4">
    <location>
        <begin position="320"/>
        <end position="338"/>
    </location>
</feature>
<dbReference type="Pfam" id="PF17853">
    <property type="entry name" value="GGDEF_2"/>
    <property type="match status" value="1"/>
</dbReference>
<organism evidence="6 7">
    <name type="scientific">Paenibacillus contaminans</name>
    <dbReference type="NCBI Taxonomy" id="450362"/>
    <lineage>
        <taxon>Bacteria</taxon>
        <taxon>Bacillati</taxon>
        <taxon>Bacillota</taxon>
        <taxon>Bacilli</taxon>
        <taxon>Bacillales</taxon>
        <taxon>Paenibacillaceae</taxon>
        <taxon>Paenibacillus</taxon>
    </lineage>
</organism>
<dbReference type="PANTHER" id="PTHR43280:SF2">
    <property type="entry name" value="HTH-TYPE TRANSCRIPTIONAL REGULATOR EXSA"/>
    <property type="match status" value="1"/>
</dbReference>
<evidence type="ECO:0000256" key="2">
    <source>
        <dbReference type="ARBA" id="ARBA00023125"/>
    </source>
</evidence>
<sequence length="791" mass="91087">MLNRLRLFTRHKYFLIRLIAYSLLICLVPIGVLGFFFYHSVQASMHSDIEQANNRYLDQTVNAMELVIKQVGSGYRQFVTNSTLLEFDRLPYGNYFDEIDHWYLSDHQKELTEYIQLKAKVQQNIETLMQHSDFIYSIYYIHPERGIVLTNGPLQYEIERFYDKGWQDGLAPGTLGYPLIMNVRQAVQADGSLKSVVPVFFRPMQVNYTVVINLDADIFYRNIISSLDTKGHTSLIVFSDSKEPLFYDRAVYRTEDVERIQKEVANPESDGQAAAVQKSSKVLAEQQLITWQHSEVLGWTIVEVTNLQDLYVSVSRIRTLFLTVSVMLAIATVVLTIITSRRMYRPVQHILQFIKEGYRDDSSAERGSRKQKGEFRVIRDSLADVHAAGIRLQSKLRESMPAYQEKFVRSLLQAHHFTDDEIRERLDFLGIPLRPEGIALLLVSVRPDRRKAQSAEKEAIEHLLVTEDLVEALADRNDYWVQELEEELYLVLINCEEQETATIFGLAERIKRAVESRRSADCAVGLAMYCRSIGELARGYQEASEALQYRGMASDTDVIYIGDVRLHPRAQLPYPKKKEDALLLSIKNGDREQALLVFAELVNDMRAAVGTGGLPHIQQTFYLLVVKLFEAAHEMKPDIRTAMPEMRLDLLVSAIQRGDWQETTGRIEQWIGEASLCIFNAFHIKKNMHVEQAKDILKYGDAKAISLTYVAERLGLNPSYLSRIFKEYTGFTFTDYLARLRIDKSKHLLLESDLRVKEISERLGYAKSNHFIKLFKDMTGQTPGDFREKHR</sequence>
<keyword evidence="4" id="KW-0472">Membrane</keyword>
<proteinExistence type="predicted"/>
<dbReference type="SMART" id="SM00342">
    <property type="entry name" value="HTH_ARAC"/>
    <property type="match status" value="1"/>
</dbReference>
<dbReference type="InterPro" id="IPR041522">
    <property type="entry name" value="CdaR_GGDEF"/>
</dbReference>
<dbReference type="EMBL" id="QMFB01000025">
    <property type="protein sequence ID" value="RAV14856.1"/>
    <property type="molecule type" value="Genomic_DNA"/>
</dbReference>
<name>A0A329M6P8_9BACL</name>
<dbReference type="PRINTS" id="PR00032">
    <property type="entry name" value="HTHARAC"/>
</dbReference>
<dbReference type="GO" id="GO:0043565">
    <property type="term" value="F:sequence-specific DNA binding"/>
    <property type="evidence" value="ECO:0007669"/>
    <property type="project" value="InterPro"/>
</dbReference>
<dbReference type="OrthoDB" id="1975037at2"/>
<keyword evidence="7" id="KW-1185">Reference proteome</keyword>
<dbReference type="PROSITE" id="PS01124">
    <property type="entry name" value="HTH_ARAC_FAMILY_2"/>
    <property type="match status" value="1"/>
</dbReference>
<feature type="transmembrane region" description="Helical" evidence="4">
    <location>
        <begin position="14"/>
        <end position="38"/>
    </location>
</feature>
<keyword evidence="2" id="KW-0238">DNA-binding</keyword>
<keyword evidence="4" id="KW-1133">Transmembrane helix</keyword>
<evidence type="ECO:0000256" key="1">
    <source>
        <dbReference type="ARBA" id="ARBA00023015"/>
    </source>
</evidence>
<dbReference type="RefSeq" id="WP_113034902.1">
    <property type="nucleotide sequence ID" value="NZ_QMFB01000025.1"/>
</dbReference>
<dbReference type="GO" id="GO:0003700">
    <property type="term" value="F:DNA-binding transcription factor activity"/>
    <property type="evidence" value="ECO:0007669"/>
    <property type="project" value="InterPro"/>
</dbReference>
<dbReference type="PROSITE" id="PS00041">
    <property type="entry name" value="HTH_ARAC_FAMILY_1"/>
    <property type="match status" value="1"/>
</dbReference>
<evidence type="ECO:0000313" key="6">
    <source>
        <dbReference type="EMBL" id="RAV14856.1"/>
    </source>
</evidence>
<dbReference type="AlphaFoldDB" id="A0A329M6P8"/>
<dbReference type="PANTHER" id="PTHR43280">
    <property type="entry name" value="ARAC-FAMILY TRANSCRIPTIONAL REGULATOR"/>
    <property type="match status" value="1"/>
</dbReference>
<dbReference type="InterPro" id="IPR020449">
    <property type="entry name" value="Tscrpt_reg_AraC-type_HTH"/>
</dbReference>
<keyword evidence="3" id="KW-0804">Transcription</keyword>
<keyword evidence="4" id="KW-0812">Transmembrane</keyword>
<dbReference type="Gene3D" id="1.10.10.60">
    <property type="entry name" value="Homeodomain-like"/>
    <property type="match status" value="2"/>
</dbReference>
<evidence type="ECO:0000259" key="5">
    <source>
        <dbReference type="PROSITE" id="PS01124"/>
    </source>
</evidence>
<evidence type="ECO:0000256" key="4">
    <source>
        <dbReference type="SAM" id="Phobius"/>
    </source>
</evidence>
<dbReference type="InterPro" id="IPR018062">
    <property type="entry name" value="HTH_AraC-typ_CS"/>
</dbReference>
<evidence type="ECO:0000313" key="7">
    <source>
        <dbReference type="Proteomes" id="UP000250369"/>
    </source>
</evidence>
<gene>
    <name evidence="6" type="ORF">DQG23_30980</name>
</gene>
<feature type="domain" description="HTH araC/xylS-type" evidence="5">
    <location>
        <begin position="691"/>
        <end position="789"/>
    </location>
</feature>
<dbReference type="InterPro" id="IPR018060">
    <property type="entry name" value="HTH_AraC"/>
</dbReference>
<comment type="caution">
    <text evidence="6">The sequence shown here is derived from an EMBL/GenBank/DDBJ whole genome shotgun (WGS) entry which is preliminary data.</text>
</comment>
<dbReference type="Pfam" id="PF12833">
    <property type="entry name" value="HTH_18"/>
    <property type="match status" value="1"/>
</dbReference>
<reference evidence="6 7" key="1">
    <citation type="journal article" date="2009" name="Int. J. Syst. Evol. Microbiol.">
        <title>Paenibacillus contaminans sp. nov., isolated from a contaminated laboratory plate.</title>
        <authorList>
            <person name="Chou J.H."/>
            <person name="Lee J.H."/>
            <person name="Lin M.C."/>
            <person name="Chang P.S."/>
            <person name="Arun A.B."/>
            <person name="Young C.C."/>
            <person name="Chen W.M."/>
        </authorList>
    </citation>
    <scope>NUCLEOTIDE SEQUENCE [LARGE SCALE GENOMIC DNA]</scope>
    <source>
        <strain evidence="6 7">CKOBP-6</strain>
    </source>
</reference>
<evidence type="ECO:0000256" key="3">
    <source>
        <dbReference type="ARBA" id="ARBA00023163"/>
    </source>
</evidence>